<evidence type="ECO:0000313" key="16">
    <source>
        <dbReference type="Proteomes" id="UP000290545"/>
    </source>
</evidence>
<dbReference type="Pfam" id="PF02844">
    <property type="entry name" value="GARS_N"/>
    <property type="match status" value="1"/>
</dbReference>
<dbReference type="Proteomes" id="UP000290545">
    <property type="component" value="Unassembled WGS sequence"/>
</dbReference>
<dbReference type="AlphaFoldDB" id="A0A4Q1D4X0"/>
<evidence type="ECO:0000256" key="7">
    <source>
        <dbReference type="ARBA" id="ARBA00022840"/>
    </source>
</evidence>
<reference evidence="15 16" key="1">
    <citation type="submission" date="2019-01" db="EMBL/GenBank/DDBJ databases">
        <title>Filimonas sp. strain TTM-71.</title>
        <authorList>
            <person name="Chen W.-M."/>
        </authorList>
    </citation>
    <scope>NUCLEOTIDE SEQUENCE [LARGE SCALE GENOMIC DNA]</scope>
    <source>
        <strain evidence="15 16">TTM-71</strain>
    </source>
</reference>
<dbReference type="InterPro" id="IPR020562">
    <property type="entry name" value="PRibGlycinamide_synth_N"/>
</dbReference>
<dbReference type="InterPro" id="IPR011054">
    <property type="entry name" value="Rudment_hybrid_motif"/>
</dbReference>
<accession>A0A4Q1D4X0</accession>
<sequence length="427" mass="46080">MNILVIGSGGREHALAWKLRQSTNCDKLYIAPGNAGTASCGINVKIGVNDFAAQKQFCLSNEIGLVIVGPEEPLVKGIYDYFTNDPALQHIKVFGPSAEGAQLEGSKAFSKKFMQRHNIPTAAYAEFTADNFEEGKKYLRQHSLPIVLKADGLAAGKGVVISQTHAEALEAFEEMIVNKQFGDASAKVVVEEFLQGIEVSVFAITNGSQYKIIGHAKDYKRIGEGDTGLNTGGMGCVSPVPFMDAAFMQKVEQTIVAPTINGFKQEAITYKGFVFFGLMNVAGTPYVIEYNCRMGDPETEVVMPLLQNDLVTLLLDTCDGRLDQVAITTDSRYCATVMAVSGGYPGDYEKGKKITINANGTDPEQTIVFHAGTTETEKGVVTNGGRVLAVSSYGATMSEAVAASRKALEGIDFEGIYYRKDIGFEFE</sequence>
<dbReference type="Gene3D" id="3.40.50.20">
    <property type="match status" value="1"/>
</dbReference>
<dbReference type="UniPathway" id="UPA00074">
    <property type="reaction ID" value="UER00125"/>
</dbReference>
<evidence type="ECO:0000256" key="2">
    <source>
        <dbReference type="ARBA" id="ARBA00013255"/>
    </source>
</evidence>
<evidence type="ECO:0000256" key="4">
    <source>
        <dbReference type="ARBA" id="ARBA00022723"/>
    </source>
</evidence>
<dbReference type="InterPro" id="IPR037123">
    <property type="entry name" value="PRibGlycinamide_synth_C_sf"/>
</dbReference>
<keyword evidence="4" id="KW-0479">Metal-binding</keyword>
<keyword evidence="5 13" id="KW-0547">Nucleotide-binding</keyword>
<comment type="catalytic activity">
    <reaction evidence="12">
        <text>5-phospho-beta-D-ribosylamine + glycine + ATP = N(1)-(5-phospho-beta-D-ribosyl)glycinamide + ADP + phosphate + H(+)</text>
        <dbReference type="Rhea" id="RHEA:17453"/>
        <dbReference type="ChEBI" id="CHEBI:15378"/>
        <dbReference type="ChEBI" id="CHEBI:30616"/>
        <dbReference type="ChEBI" id="CHEBI:43474"/>
        <dbReference type="ChEBI" id="CHEBI:57305"/>
        <dbReference type="ChEBI" id="CHEBI:58681"/>
        <dbReference type="ChEBI" id="CHEBI:143788"/>
        <dbReference type="ChEBI" id="CHEBI:456216"/>
        <dbReference type="EC" id="6.3.4.13"/>
    </reaction>
</comment>
<comment type="caution">
    <text evidence="15">The sequence shown here is derived from an EMBL/GenBank/DDBJ whole genome shotgun (WGS) entry which is preliminary data.</text>
</comment>
<dbReference type="SUPFAM" id="SSF51246">
    <property type="entry name" value="Rudiment single hybrid motif"/>
    <property type="match status" value="1"/>
</dbReference>
<evidence type="ECO:0000256" key="13">
    <source>
        <dbReference type="PROSITE-ProRule" id="PRU00409"/>
    </source>
</evidence>
<dbReference type="GO" id="GO:0046872">
    <property type="term" value="F:metal ion binding"/>
    <property type="evidence" value="ECO:0007669"/>
    <property type="project" value="UniProtKB-KW"/>
</dbReference>
<feature type="domain" description="ATP-grasp" evidence="14">
    <location>
        <begin position="111"/>
        <end position="319"/>
    </location>
</feature>
<dbReference type="SUPFAM" id="SSF52440">
    <property type="entry name" value="PreATP-grasp domain"/>
    <property type="match status" value="1"/>
</dbReference>
<keyword evidence="6 12" id="KW-0658">Purine biosynthesis</keyword>
<dbReference type="SMART" id="SM01210">
    <property type="entry name" value="GARS_C"/>
    <property type="match status" value="1"/>
</dbReference>
<evidence type="ECO:0000313" key="15">
    <source>
        <dbReference type="EMBL" id="RXK83510.1"/>
    </source>
</evidence>
<name>A0A4Q1D4X0_9BACT</name>
<dbReference type="SMART" id="SM01209">
    <property type="entry name" value="GARS_A"/>
    <property type="match status" value="1"/>
</dbReference>
<evidence type="ECO:0000256" key="3">
    <source>
        <dbReference type="ARBA" id="ARBA00022598"/>
    </source>
</evidence>
<evidence type="ECO:0000256" key="5">
    <source>
        <dbReference type="ARBA" id="ARBA00022741"/>
    </source>
</evidence>
<dbReference type="EMBL" id="SDHZ01000002">
    <property type="protein sequence ID" value="RXK83510.1"/>
    <property type="molecule type" value="Genomic_DNA"/>
</dbReference>
<dbReference type="Gene3D" id="3.30.1490.20">
    <property type="entry name" value="ATP-grasp fold, A domain"/>
    <property type="match status" value="1"/>
</dbReference>
<dbReference type="PANTHER" id="PTHR43472">
    <property type="entry name" value="PHOSPHORIBOSYLAMINE--GLYCINE LIGASE"/>
    <property type="match status" value="1"/>
</dbReference>
<comment type="pathway">
    <text evidence="1 12">Purine metabolism; IMP biosynthesis via de novo pathway; N(1)-(5-phospho-D-ribosyl)glycinamide from 5-phospho-alpha-D-ribose 1-diphosphate: step 2/2.</text>
</comment>
<keyword evidence="16" id="KW-1185">Reference proteome</keyword>
<proteinExistence type="inferred from homology"/>
<dbReference type="PANTHER" id="PTHR43472:SF1">
    <property type="entry name" value="PHOSPHORIBOSYLAMINE--GLYCINE LIGASE, CHLOROPLASTIC"/>
    <property type="match status" value="1"/>
</dbReference>
<evidence type="ECO:0000256" key="12">
    <source>
        <dbReference type="HAMAP-Rule" id="MF_00138"/>
    </source>
</evidence>
<protein>
    <recommendedName>
        <fullName evidence="2 12">Phosphoribosylamine--glycine ligase</fullName>
        <ecNumber evidence="2 12">6.3.4.13</ecNumber>
    </recommendedName>
    <alternativeName>
        <fullName evidence="12">GARS</fullName>
    </alternativeName>
    <alternativeName>
        <fullName evidence="10 12">Glycinamide ribonucleotide synthetase</fullName>
    </alternativeName>
    <alternativeName>
        <fullName evidence="11 12">Phosphoribosylglycinamide synthetase</fullName>
    </alternativeName>
</protein>
<gene>
    <name evidence="12 15" type="primary">purD</name>
    <name evidence="15" type="ORF">ESB13_15570</name>
</gene>
<dbReference type="InterPro" id="IPR013815">
    <property type="entry name" value="ATP_grasp_subdomain_1"/>
</dbReference>
<dbReference type="Gene3D" id="3.30.470.20">
    <property type="entry name" value="ATP-grasp fold, B domain"/>
    <property type="match status" value="1"/>
</dbReference>
<evidence type="ECO:0000256" key="10">
    <source>
        <dbReference type="ARBA" id="ARBA00042242"/>
    </source>
</evidence>
<comment type="similarity">
    <text evidence="9 12">Belongs to the GARS family.</text>
</comment>
<dbReference type="GO" id="GO:0004637">
    <property type="term" value="F:phosphoribosylamine-glycine ligase activity"/>
    <property type="evidence" value="ECO:0007669"/>
    <property type="project" value="UniProtKB-UniRule"/>
</dbReference>
<dbReference type="OrthoDB" id="9807240at2"/>
<keyword evidence="8" id="KW-0464">Manganese</keyword>
<dbReference type="InterPro" id="IPR016185">
    <property type="entry name" value="PreATP-grasp_dom_sf"/>
</dbReference>
<dbReference type="InterPro" id="IPR020561">
    <property type="entry name" value="PRibGlycinamid_synth_ATP-grasp"/>
</dbReference>
<evidence type="ECO:0000259" key="14">
    <source>
        <dbReference type="PROSITE" id="PS50975"/>
    </source>
</evidence>
<dbReference type="Pfam" id="PF02843">
    <property type="entry name" value="GARS_C"/>
    <property type="match status" value="1"/>
</dbReference>
<dbReference type="PROSITE" id="PS50975">
    <property type="entry name" value="ATP_GRASP"/>
    <property type="match status" value="1"/>
</dbReference>
<evidence type="ECO:0000256" key="11">
    <source>
        <dbReference type="ARBA" id="ARBA00042864"/>
    </source>
</evidence>
<dbReference type="HAMAP" id="MF_00138">
    <property type="entry name" value="GARS"/>
    <property type="match status" value="1"/>
</dbReference>
<dbReference type="GO" id="GO:0009113">
    <property type="term" value="P:purine nucleobase biosynthetic process"/>
    <property type="evidence" value="ECO:0007669"/>
    <property type="project" value="InterPro"/>
</dbReference>
<evidence type="ECO:0000256" key="6">
    <source>
        <dbReference type="ARBA" id="ARBA00022755"/>
    </source>
</evidence>
<dbReference type="FunFam" id="3.40.50.20:FF:000006">
    <property type="entry name" value="Phosphoribosylamine--glycine ligase, chloroplastic"/>
    <property type="match status" value="1"/>
</dbReference>
<dbReference type="InterPro" id="IPR020560">
    <property type="entry name" value="PRibGlycinamide_synth_C-dom"/>
</dbReference>
<dbReference type="Gene3D" id="3.90.600.10">
    <property type="entry name" value="Phosphoribosylglycinamide synthetase, C-terminal domain"/>
    <property type="match status" value="1"/>
</dbReference>
<organism evidence="15 16">
    <name type="scientific">Filimonas effusa</name>
    <dbReference type="NCBI Taxonomy" id="2508721"/>
    <lineage>
        <taxon>Bacteria</taxon>
        <taxon>Pseudomonadati</taxon>
        <taxon>Bacteroidota</taxon>
        <taxon>Chitinophagia</taxon>
        <taxon>Chitinophagales</taxon>
        <taxon>Chitinophagaceae</taxon>
        <taxon>Filimonas</taxon>
    </lineage>
</organism>
<dbReference type="Pfam" id="PF01071">
    <property type="entry name" value="GARS_A"/>
    <property type="match status" value="1"/>
</dbReference>
<dbReference type="SUPFAM" id="SSF56059">
    <property type="entry name" value="Glutathione synthetase ATP-binding domain-like"/>
    <property type="match status" value="1"/>
</dbReference>
<dbReference type="InterPro" id="IPR000115">
    <property type="entry name" value="PRibGlycinamide_synth"/>
</dbReference>
<dbReference type="EC" id="6.3.4.13" evidence="2 12"/>
<evidence type="ECO:0000256" key="9">
    <source>
        <dbReference type="ARBA" id="ARBA00038345"/>
    </source>
</evidence>
<evidence type="ECO:0000256" key="8">
    <source>
        <dbReference type="ARBA" id="ARBA00023211"/>
    </source>
</evidence>
<dbReference type="GO" id="GO:0005524">
    <property type="term" value="F:ATP binding"/>
    <property type="evidence" value="ECO:0007669"/>
    <property type="project" value="UniProtKB-UniRule"/>
</dbReference>
<dbReference type="GO" id="GO:0006189">
    <property type="term" value="P:'de novo' IMP biosynthetic process"/>
    <property type="evidence" value="ECO:0007669"/>
    <property type="project" value="UniProtKB-UniRule"/>
</dbReference>
<dbReference type="RefSeq" id="WP_129004562.1">
    <property type="nucleotide sequence ID" value="NZ_SDHZ01000002.1"/>
</dbReference>
<evidence type="ECO:0000256" key="1">
    <source>
        <dbReference type="ARBA" id="ARBA00005174"/>
    </source>
</evidence>
<keyword evidence="7 13" id="KW-0067">ATP-binding</keyword>
<dbReference type="NCBIfam" id="TIGR00877">
    <property type="entry name" value="purD"/>
    <property type="match status" value="1"/>
</dbReference>
<keyword evidence="3 12" id="KW-0436">Ligase</keyword>
<dbReference type="InterPro" id="IPR011761">
    <property type="entry name" value="ATP-grasp"/>
</dbReference>